<keyword evidence="2" id="KW-0472">Membrane</keyword>
<feature type="region of interest" description="Disordered" evidence="1">
    <location>
        <begin position="1"/>
        <end position="35"/>
    </location>
</feature>
<reference evidence="3 4" key="1">
    <citation type="submission" date="2020-03" db="EMBL/GenBank/DDBJ databases">
        <title>Dissostichus mawsoni Genome sequencing and assembly.</title>
        <authorList>
            <person name="Park H."/>
        </authorList>
    </citation>
    <scope>NUCLEOTIDE SEQUENCE [LARGE SCALE GENOMIC DNA]</scope>
    <source>
        <strain evidence="3">DM0001</strain>
        <tissue evidence="3">Muscle</tissue>
    </source>
</reference>
<dbReference type="Proteomes" id="UP000518266">
    <property type="component" value="Unassembled WGS sequence"/>
</dbReference>
<dbReference type="OrthoDB" id="2020542at2759"/>
<keyword evidence="4" id="KW-1185">Reference proteome</keyword>
<gene>
    <name evidence="3" type="ORF">F7725_001847</name>
</gene>
<proteinExistence type="predicted"/>
<evidence type="ECO:0000256" key="2">
    <source>
        <dbReference type="SAM" id="Phobius"/>
    </source>
</evidence>
<dbReference type="EMBL" id="JAAKFY010000018">
    <property type="protein sequence ID" value="KAF3842998.1"/>
    <property type="molecule type" value="Genomic_DNA"/>
</dbReference>
<comment type="caution">
    <text evidence="3">The sequence shown here is derived from an EMBL/GenBank/DDBJ whole genome shotgun (WGS) entry which is preliminary data.</text>
</comment>
<evidence type="ECO:0000256" key="1">
    <source>
        <dbReference type="SAM" id="MobiDB-lite"/>
    </source>
</evidence>
<sequence length="251" mass="27958">MDQIFPPVSNVDAEAEKTSSMQELSSRCKGRKAQVTPKQMLMDSFGLDLKRNMFPEENVQEMSSAPREEAGEDPQESAGDPPHHSPVAGGKAEQQSVEIKPMQDSLYAKFCNHWVALIGVRKHLFSFVVMALSSILIMFVIQWAYALANIVLALLLFFYIGKVLQLDSAFSNVIYIFSSYASFPMSLKAISLPVFRGKVSPQDEIVVTPALSGVGLKTKQLTEENADFASRHRYHQSSFIRTETMVQPPAH</sequence>
<evidence type="ECO:0000313" key="3">
    <source>
        <dbReference type="EMBL" id="KAF3842998.1"/>
    </source>
</evidence>
<organism evidence="3 4">
    <name type="scientific">Dissostichus mawsoni</name>
    <name type="common">Antarctic cod</name>
    <dbReference type="NCBI Taxonomy" id="36200"/>
    <lineage>
        <taxon>Eukaryota</taxon>
        <taxon>Metazoa</taxon>
        <taxon>Chordata</taxon>
        <taxon>Craniata</taxon>
        <taxon>Vertebrata</taxon>
        <taxon>Euteleostomi</taxon>
        <taxon>Actinopterygii</taxon>
        <taxon>Neopterygii</taxon>
        <taxon>Teleostei</taxon>
        <taxon>Neoteleostei</taxon>
        <taxon>Acanthomorphata</taxon>
        <taxon>Eupercaria</taxon>
        <taxon>Perciformes</taxon>
        <taxon>Notothenioidei</taxon>
        <taxon>Nototheniidae</taxon>
        <taxon>Dissostichus</taxon>
    </lineage>
</organism>
<name>A0A7J5Y3U6_DISMA</name>
<protein>
    <submittedName>
        <fullName evidence="3">Uncharacterized protein</fullName>
    </submittedName>
</protein>
<accession>A0A7J5Y3U6</accession>
<feature type="transmembrane region" description="Helical" evidence="2">
    <location>
        <begin position="127"/>
        <end position="160"/>
    </location>
</feature>
<keyword evidence="2" id="KW-1133">Transmembrane helix</keyword>
<feature type="region of interest" description="Disordered" evidence="1">
    <location>
        <begin position="58"/>
        <end position="94"/>
    </location>
</feature>
<evidence type="ECO:0000313" key="4">
    <source>
        <dbReference type="Proteomes" id="UP000518266"/>
    </source>
</evidence>
<feature type="transmembrane region" description="Helical" evidence="2">
    <location>
        <begin position="172"/>
        <end position="190"/>
    </location>
</feature>
<keyword evidence="2" id="KW-0812">Transmembrane</keyword>
<dbReference type="AlphaFoldDB" id="A0A7J5Y3U6"/>